<name>A0ABU3W4C6_9GAMM</name>
<gene>
    <name evidence="1" type="ORF">RYS15_19385</name>
</gene>
<comment type="caution">
    <text evidence="1">The sequence shown here is derived from an EMBL/GenBank/DDBJ whole genome shotgun (WGS) entry which is preliminary data.</text>
</comment>
<dbReference type="Proteomes" id="UP001269819">
    <property type="component" value="Unassembled WGS sequence"/>
</dbReference>
<dbReference type="RefSeq" id="WP_316975206.1">
    <property type="nucleotide sequence ID" value="NZ_JAWIIJ010000020.1"/>
</dbReference>
<proteinExistence type="predicted"/>
<reference evidence="1 2" key="1">
    <citation type="submission" date="2023-10" db="EMBL/GenBank/DDBJ databases">
        <title>Characteristics and mechanism of a salt-tolerant marine origin heterotrophic nitrifying- aerobic denitrifying bacteria Marinobacter xestospongiae HN1.</title>
        <authorList>
            <person name="Qi R."/>
        </authorList>
    </citation>
    <scope>NUCLEOTIDE SEQUENCE [LARGE SCALE GENOMIC DNA]</scope>
    <source>
        <strain evidence="1 2">HN1</strain>
    </source>
</reference>
<keyword evidence="2" id="KW-1185">Reference proteome</keyword>
<evidence type="ECO:0000313" key="2">
    <source>
        <dbReference type="Proteomes" id="UP001269819"/>
    </source>
</evidence>
<organism evidence="1 2">
    <name type="scientific">Marinobacter xestospongiae</name>
    <dbReference type="NCBI Taxonomy" id="994319"/>
    <lineage>
        <taxon>Bacteria</taxon>
        <taxon>Pseudomonadati</taxon>
        <taxon>Pseudomonadota</taxon>
        <taxon>Gammaproteobacteria</taxon>
        <taxon>Pseudomonadales</taxon>
        <taxon>Marinobacteraceae</taxon>
        <taxon>Marinobacter</taxon>
    </lineage>
</organism>
<sequence length="264" mass="29953">MFGFGSRSLVGDTELEWQLDTYGWLLRNFGRRFRDVTYILVKPDRQHFPDECESEDEVFEKTFLRVKRYADMEHWPCELLPQENDPETVLGDTLLIQGAETGPAGTFRYRSGGKGLVTYNRSLVSEPQALVSTYAHELGHYLTANCKEPPPGGWELWEPATDLTAVYMGFGLFMANSSFIFRQFSSAGTQGWRTQTLGYLSQPELLNALAIFMVLKSIDIQEVSPFLKRGLKGDLAKCLKFLKKTDVVSKLGIRKPVAHLRVVK</sequence>
<dbReference type="EMBL" id="JAWIIJ010000020">
    <property type="protein sequence ID" value="MDV2080856.1"/>
    <property type="molecule type" value="Genomic_DNA"/>
</dbReference>
<evidence type="ECO:0000313" key="1">
    <source>
        <dbReference type="EMBL" id="MDV2080856.1"/>
    </source>
</evidence>
<accession>A0ABU3W4C6</accession>
<protein>
    <submittedName>
        <fullName evidence="1">Uncharacterized protein</fullName>
    </submittedName>
</protein>